<evidence type="ECO:0000313" key="2">
    <source>
        <dbReference type="Proteomes" id="UP000187283"/>
    </source>
</evidence>
<dbReference type="OrthoDB" id="10491442at2759"/>
<reference evidence="1 2" key="1">
    <citation type="submission" date="2017-01" db="EMBL/GenBank/DDBJ databases">
        <authorList>
            <person name="Mah S.A."/>
            <person name="Swanson W.J."/>
            <person name="Moy G.W."/>
            <person name="Vacquier V.D."/>
        </authorList>
    </citation>
    <scope>NUCLEOTIDE SEQUENCE [LARGE SCALE GENOMIC DNA]</scope>
    <source>
        <strain evidence="1 2">GSMNP</strain>
    </source>
</reference>
<evidence type="ECO:0000313" key="1">
    <source>
        <dbReference type="EMBL" id="OMJ16097.1"/>
    </source>
</evidence>
<dbReference type="Proteomes" id="UP000187283">
    <property type="component" value="Unassembled WGS sequence"/>
</dbReference>
<keyword evidence="2" id="KW-1185">Reference proteome</keyword>
<gene>
    <name evidence="1" type="ORF">AYI70_g6821</name>
</gene>
<dbReference type="EMBL" id="LSSN01002453">
    <property type="protein sequence ID" value="OMJ16097.1"/>
    <property type="molecule type" value="Genomic_DNA"/>
</dbReference>
<organism evidence="1 2">
    <name type="scientific">Smittium culicis</name>
    <dbReference type="NCBI Taxonomy" id="133412"/>
    <lineage>
        <taxon>Eukaryota</taxon>
        <taxon>Fungi</taxon>
        <taxon>Fungi incertae sedis</taxon>
        <taxon>Zoopagomycota</taxon>
        <taxon>Kickxellomycotina</taxon>
        <taxon>Harpellomycetes</taxon>
        <taxon>Harpellales</taxon>
        <taxon>Legeriomycetaceae</taxon>
        <taxon>Smittium</taxon>
    </lineage>
</organism>
<protein>
    <submittedName>
        <fullName evidence="1">Uncharacterized protein</fullName>
    </submittedName>
</protein>
<dbReference type="AlphaFoldDB" id="A0A1R1XN85"/>
<proteinExistence type="predicted"/>
<accession>A0A1R1XN85</accession>
<sequence>MFDLMLETLVKISTLNSNDADSLSVYATIDECDSPSVYPTMRCFDFPMSSNPQILEYFKMLRIMRPKIVALQETIIKSEQRSITIPGYEDFHIFAREGSNQCVLLGIFKGHVAQKVSGIQNKLAVPRPK</sequence>
<name>A0A1R1XN85_9FUNG</name>
<comment type="caution">
    <text evidence="1">The sequence shown here is derived from an EMBL/GenBank/DDBJ whole genome shotgun (WGS) entry which is preliminary data.</text>
</comment>